<dbReference type="OrthoDB" id="10312580at2759"/>
<evidence type="ECO:0000313" key="2">
    <source>
        <dbReference type="Proteomes" id="UP000683360"/>
    </source>
</evidence>
<accession>A0A8S3S3P1</accession>
<evidence type="ECO:0000313" key="1">
    <source>
        <dbReference type="EMBL" id="CAG2213845.1"/>
    </source>
</evidence>
<gene>
    <name evidence="1" type="ORF">MEDL_27745</name>
</gene>
<comment type="caution">
    <text evidence="1">The sequence shown here is derived from an EMBL/GenBank/DDBJ whole genome shotgun (WGS) entry which is preliminary data.</text>
</comment>
<organism evidence="1 2">
    <name type="scientific">Mytilus edulis</name>
    <name type="common">Blue mussel</name>
    <dbReference type="NCBI Taxonomy" id="6550"/>
    <lineage>
        <taxon>Eukaryota</taxon>
        <taxon>Metazoa</taxon>
        <taxon>Spiralia</taxon>
        <taxon>Lophotrochozoa</taxon>
        <taxon>Mollusca</taxon>
        <taxon>Bivalvia</taxon>
        <taxon>Autobranchia</taxon>
        <taxon>Pteriomorphia</taxon>
        <taxon>Mytilida</taxon>
        <taxon>Mytiloidea</taxon>
        <taxon>Mytilidae</taxon>
        <taxon>Mytilinae</taxon>
        <taxon>Mytilus</taxon>
    </lineage>
</organism>
<dbReference type="Proteomes" id="UP000683360">
    <property type="component" value="Unassembled WGS sequence"/>
</dbReference>
<dbReference type="InterPro" id="IPR011042">
    <property type="entry name" value="6-blade_b-propeller_TolB-like"/>
</dbReference>
<name>A0A8S3S3P1_MYTED</name>
<proteinExistence type="predicted"/>
<protein>
    <submittedName>
        <fullName evidence="1">Uncharacterized protein</fullName>
    </submittedName>
</protein>
<reference evidence="1" key="1">
    <citation type="submission" date="2021-03" db="EMBL/GenBank/DDBJ databases">
        <authorList>
            <person name="Bekaert M."/>
        </authorList>
    </citation>
    <scope>NUCLEOTIDE SEQUENCE</scope>
</reference>
<dbReference type="Gene3D" id="2.120.10.30">
    <property type="entry name" value="TolB, C-terminal domain"/>
    <property type="match status" value="1"/>
</dbReference>
<dbReference type="AlphaFoldDB" id="A0A8S3S3P1"/>
<dbReference type="EMBL" id="CAJPWZ010001389">
    <property type="protein sequence ID" value="CAG2213845.1"/>
    <property type="molecule type" value="Genomic_DNA"/>
</dbReference>
<dbReference type="SUPFAM" id="SSF63825">
    <property type="entry name" value="YWTD domain"/>
    <property type="match status" value="1"/>
</dbReference>
<sequence>MSAAYNRRLIFTRKSTSLPVSVNHGQHRSSSLILKLSPFRTQTVHSCIKIGKTIVFTNIENDQLIICNSRGTEFKRAVLSFSPLYIAEIDSNTVAVSDHDRNIHIMKLSTGYDISSIQLWNFCSGISYTNKSLYVLSQGIIFVMDLTGKVSSSIHLSIDIEDSDDIRHITVNRDRFICTDKTSIYCFSLEGKLMWKFKNPKYEYLRQVTTDDEGNIYATSIVTNAVTVVSGDG</sequence>
<keyword evidence="2" id="KW-1185">Reference proteome</keyword>